<protein>
    <recommendedName>
        <fullName evidence="3">DoxX family protein</fullName>
    </recommendedName>
</protein>
<evidence type="ECO:0008006" key="3">
    <source>
        <dbReference type="Google" id="ProtNLM"/>
    </source>
</evidence>
<dbReference type="PANTHER" id="PTHR36974">
    <property type="entry name" value="MEMBRANE PROTEIN-RELATED"/>
    <property type="match status" value="1"/>
</dbReference>
<evidence type="ECO:0000313" key="1">
    <source>
        <dbReference type="EMBL" id="RKW70152.1"/>
    </source>
</evidence>
<name>A0A496PI52_9MICC</name>
<comment type="caution">
    <text evidence="1">The sequence shown here is derived from an EMBL/GenBank/DDBJ whole genome shotgun (WGS) entry which is preliminary data.</text>
</comment>
<accession>A0A496PI52</accession>
<dbReference type="AlphaFoldDB" id="A0A496PI52"/>
<reference evidence="1 2" key="1">
    <citation type="submission" date="2018-07" db="EMBL/GenBank/DDBJ databases">
        <title>Arthrobacter sp. nov., isolated from raw cow's milk with high bacterial count.</title>
        <authorList>
            <person name="Hahne J."/>
            <person name="Isele D."/>
            <person name="Lipski A."/>
        </authorList>
    </citation>
    <scope>NUCLEOTIDE SEQUENCE [LARGE SCALE GENOMIC DNA]</scope>
    <source>
        <strain evidence="1 2">JZ R-183</strain>
    </source>
</reference>
<organism evidence="1 2">
    <name type="scientific">Galactobacter caseinivorans</name>
    <dbReference type="NCBI Taxonomy" id="2676123"/>
    <lineage>
        <taxon>Bacteria</taxon>
        <taxon>Bacillati</taxon>
        <taxon>Actinomycetota</taxon>
        <taxon>Actinomycetes</taxon>
        <taxon>Micrococcales</taxon>
        <taxon>Micrococcaceae</taxon>
        <taxon>Galactobacter</taxon>
    </lineage>
</organism>
<proteinExistence type="predicted"/>
<keyword evidence="2" id="KW-1185">Reference proteome</keyword>
<dbReference type="PANTHER" id="PTHR36974:SF1">
    <property type="entry name" value="DOXX FAMILY MEMBRANE PROTEIN"/>
    <property type="match status" value="1"/>
</dbReference>
<evidence type="ECO:0000313" key="2">
    <source>
        <dbReference type="Proteomes" id="UP000273119"/>
    </source>
</evidence>
<sequence length="127" mass="13278">MPLSLVAKGLIGAFAVSGALHLVKPQVFEPTMPRALPKHRELVLASGAAELLCAAGLAIPATRKLAGPASAALLVAVLPANVQMAVDAVERLNRRGPTPKRVGWALAYAARVPLQWPLIRAALRAAR</sequence>
<dbReference type="RefSeq" id="WP_121485341.1">
    <property type="nucleotide sequence ID" value="NZ_QQXL01000005.1"/>
</dbReference>
<dbReference type="Proteomes" id="UP000273119">
    <property type="component" value="Unassembled WGS sequence"/>
</dbReference>
<gene>
    <name evidence="1" type="ORF">DWQ67_09410</name>
</gene>
<dbReference type="EMBL" id="QQXL01000005">
    <property type="protein sequence ID" value="RKW70152.1"/>
    <property type="molecule type" value="Genomic_DNA"/>
</dbReference>